<feature type="transmembrane region" description="Helical" evidence="18">
    <location>
        <begin position="162"/>
        <end position="183"/>
    </location>
</feature>
<protein>
    <recommendedName>
        <fullName evidence="3">Membrane protein insertase YidC</fullName>
    </recommendedName>
    <alternativeName>
        <fullName evidence="15">Foldase YidC</fullName>
    </alternativeName>
    <alternativeName>
        <fullName evidence="14">Membrane integrase YidC</fullName>
    </alternativeName>
    <alternativeName>
        <fullName evidence="13">Membrane protein YidC</fullName>
    </alternativeName>
</protein>
<reference evidence="20" key="1">
    <citation type="submission" date="2023-07" db="EMBL/GenBank/DDBJ databases">
        <title>Sequencing the genomes of 1000 actinobacteria strains.</title>
        <authorList>
            <person name="Klenk H.-P."/>
        </authorList>
    </citation>
    <scope>NUCLEOTIDE SEQUENCE</scope>
    <source>
        <strain evidence="20">DSM 45977</strain>
    </source>
</reference>
<comment type="subcellular location">
    <subcellularLocation>
        <location evidence="1">Cell membrane</location>
        <topology evidence="1">Multi-pass membrane protein</topology>
    </subcellularLocation>
    <subcellularLocation>
        <location evidence="16">Membrane</location>
        <topology evidence="16">Multi-pass membrane protein</topology>
    </subcellularLocation>
</comment>
<evidence type="ECO:0000256" key="5">
    <source>
        <dbReference type="ARBA" id="ARBA00022475"/>
    </source>
</evidence>
<feature type="compositionally biased region" description="Basic and acidic residues" evidence="17">
    <location>
        <begin position="247"/>
        <end position="266"/>
    </location>
</feature>
<dbReference type="NCBIfam" id="TIGR03592">
    <property type="entry name" value="yidC_oxa1_cterm"/>
    <property type="match status" value="1"/>
</dbReference>
<comment type="function">
    <text evidence="11">Required for the insertion and/or proper folding and/or complex formation of integral membrane proteins into the membrane. Involved in integration of membrane proteins that insert both dependently and independently of the Sec translocase complex, as well as at least some lipoproteins. Aids folding of multispanning membrane proteins.</text>
</comment>
<comment type="caution">
    <text evidence="20">The sequence shown here is derived from an EMBL/GenBank/DDBJ whole genome shotgun (WGS) entry which is preliminary data.</text>
</comment>
<evidence type="ECO:0000256" key="13">
    <source>
        <dbReference type="ARBA" id="ARBA00031538"/>
    </source>
</evidence>
<feature type="compositionally biased region" description="Low complexity" evidence="17">
    <location>
        <begin position="335"/>
        <end position="352"/>
    </location>
</feature>
<feature type="domain" description="Membrane insertase YidC/Oxa/ALB C-terminal" evidence="19">
    <location>
        <begin position="24"/>
        <end position="243"/>
    </location>
</feature>
<dbReference type="GO" id="GO:0032977">
    <property type="term" value="F:membrane insertase activity"/>
    <property type="evidence" value="ECO:0007669"/>
    <property type="project" value="InterPro"/>
</dbReference>
<evidence type="ECO:0000256" key="12">
    <source>
        <dbReference type="ARBA" id="ARBA00026028"/>
    </source>
</evidence>
<accession>A0AAE3ZF32</accession>
<keyword evidence="10" id="KW-0143">Chaperone</keyword>
<evidence type="ECO:0000256" key="18">
    <source>
        <dbReference type="SAM" id="Phobius"/>
    </source>
</evidence>
<evidence type="ECO:0000256" key="3">
    <source>
        <dbReference type="ARBA" id="ARBA00015325"/>
    </source>
</evidence>
<dbReference type="InterPro" id="IPR028055">
    <property type="entry name" value="YidC/Oxa/ALB_C"/>
</dbReference>
<keyword evidence="7" id="KW-0653">Protein transport</keyword>
<dbReference type="Pfam" id="PF02096">
    <property type="entry name" value="60KD_IMP"/>
    <property type="match status" value="1"/>
</dbReference>
<feature type="compositionally biased region" description="Gly residues" evidence="17">
    <location>
        <begin position="313"/>
        <end position="334"/>
    </location>
</feature>
<dbReference type="RefSeq" id="WP_374727282.1">
    <property type="nucleotide sequence ID" value="NZ_JAVDXW010000001.1"/>
</dbReference>
<evidence type="ECO:0000256" key="2">
    <source>
        <dbReference type="ARBA" id="ARBA00010527"/>
    </source>
</evidence>
<evidence type="ECO:0000256" key="1">
    <source>
        <dbReference type="ARBA" id="ARBA00004651"/>
    </source>
</evidence>
<evidence type="ECO:0000256" key="4">
    <source>
        <dbReference type="ARBA" id="ARBA00022448"/>
    </source>
</evidence>
<keyword evidence="21" id="KW-1185">Reference proteome</keyword>
<evidence type="ECO:0000256" key="7">
    <source>
        <dbReference type="ARBA" id="ARBA00022927"/>
    </source>
</evidence>
<dbReference type="CDD" id="cd20070">
    <property type="entry name" value="5TM_YidC_Alb3"/>
    <property type="match status" value="1"/>
</dbReference>
<evidence type="ECO:0000256" key="9">
    <source>
        <dbReference type="ARBA" id="ARBA00023136"/>
    </source>
</evidence>
<comment type="similarity">
    <text evidence="2">Belongs to the OXA1/ALB3/YidC family. Type 1 subfamily.</text>
</comment>
<organism evidence="20 21">
    <name type="scientific">Haloactinomyces albus</name>
    <dbReference type="NCBI Taxonomy" id="1352928"/>
    <lineage>
        <taxon>Bacteria</taxon>
        <taxon>Bacillati</taxon>
        <taxon>Actinomycetota</taxon>
        <taxon>Actinomycetes</taxon>
        <taxon>Actinopolysporales</taxon>
        <taxon>Actinopolysporaceae</taxon>
        <taxon>Haloactinomyces</taxon>
    </lineage>
</organism>
<dbReference type="InterPro" id="IPR047196">
    <property type="entry name" value="YidC_ALB_C"/>
</dbReference>
<gene>
    <name evidence="20" type="ORF">JOF55_002882</name>
</gene>
<dbReference type="Proteomes" id="UP001180845">
    <property type="component" value="Unassembled WGS sequence"/>
</dbReference>
<comment type="subunit">
    <text evidence="12">Interacts with the Sec translocase complex via SecD. Specifically interacts with transmembrane segments of nascent integral membrane proteins during membrane integration.</text>
</comment>
<name>A0AAE3ZF32_9ACTN</name>
<evidence type="ECO:0000256" key="15">
    <source>
        <dbReference type="ARBA" id="ARBA00033342"/>
    </source>
</evidence>
<feature type="transmembrane region" description="Helical" evidence="18">
    <location>
        <begin position="204"/>
        <end position="230"/>
    </location>
</feature>
<evidence type="ECO:0000313" key="20">
    <source>
        <dbReference type="EMBL" id="MDR7302701.1"/>
    </source>
</evidence>
<keyword evidence="4" id="KW-0813">Transport</keyword>
<dbReference type="PANTHER" id="PTHR12428:SF65">
    <property type="entry name" value="CYTOCHROME C OXIDASE ASSEMBLY PROTEIN COX18, MITOCHONDRIAL"/>
    <property type="match status" value="1"/>
</dbReference>
<keyword evidence="5" id="KW-1003">Cell membrane</keyword>
<evidence type="ECO:0000313" key="21">
    <source>
        <dbReference type="Proteomes" id="UP001180845"/>
    </source>
</evidence>
<dbReference type="GO" id="GO:0005886">
    <property type="term" value="C:plasma membrane"/>
    <property type="evidence" value="ECO:0007669"/>
    <property type="project" value="UniProtKB-SubCell"/>
</dbReference>
<dbReference type="GO" id="GO:0051205">
    <property type="term" value="P:protein insertion into membrane"/>
    <property type="evidence" value="ECO:0007669"/>
    <property type="project" value="TreeGrafter"/>
</dbReference>
<feature type="transmembrane region" description="Helical" evidence="18">
    <location>
        <begin position="23"/>
        <end position="44"/>
    </location>
</feature>
<evidence type="ECO:0000256" key="16">
    <source>
        <dbReference type="RuleBase" id="RU003945"/>
    </source>
</evidence>
<dbReference type="EMBL" id="JAVDXW010000001">
    <property type="protein sequence ID" value="MDR7302701.1"/>
    <property type="molecule type" value="Genomic_DNA"/>
</dbReference>
<keyword evidence="6 16" id="KW-0812">Transmembrane</keyword>
<proteinExistence type="inferred from homology"/>
<dbReference type="NCBIfam" id="NF002899">
    <property type="entry name" value="PRK03449.1"/>
    <property type="match status" value="1"/>
</dbReference>
<evidence type="ECO:0000259" key="19">
    <source>
        <dbReference type="Pfam" id="PF02096"/>
    </source>
</evidence>
<dbReference type="InterPro" id="IPR001708">
    <property type="entry name" value="YidC/ALB3/OXA1/COX18"/>
</dbReference>
<evidence type="ECO:0000256" key="14">
    <source>
        <dbReference type="ARBA" id="ARBA00033245"/>
    </source>
</evidence>
<keyword evidence="8 18" id="KW-1133">Transmembrane helix</keyword>
<evidence type="ECO:0000256" key="6">
    <source>
        <dbReference type="ARBA" id="ARBA00022692"/>
    </source>
</evidence>
<dbReference type="AlphaFoldDB" id="A0AAE3ZF32"/>
<evidence type="ECO:0000256" key="17">
    <source>
        <dbReference type="SAM" id="MobiDB-lite"/>
    </source>
</evidence>
<dbReference type="PANTHER" id="PTHR12428">
    <property type="entry name" value="OXA1"/>
    <property type="match status" value="1"/>
</dbReference>
<evidence type="ECO:0000256" key="11">
    <source>
        <dbReference type="ARBA" id="ARBA00025034"/>
    </source>
</evidence>
<evidence type="ECO:0000256" key="8">
    <source>
        <dbReference type="ARBA" id="ARBA00022989"/>
    </source>
</evidence>
<evidence type="ECO:0000256" key="10">
    <source>
        <dbReference type="ARBA" id="ARBA00023186"/>
    </source>
</evidence>
<dbReference type="GO" id="GO:0015031">
    <property type="term" value="P:protein transport"/>
    <property type="evidence" value="ECO:0007669"/>
    <property type="project" value="UniProtKB-KW"/>
</dbReference>
<sequence>MSAILWFWHKVFGAVLGPDNGFAWALSVFFLVFTLRLVLLKPAISQIRAGRKMQKFAPQIQKLREKYKNDRQKMAQEMQRLQSEHGVNPVGGCLPALLQIPVFLSLFYVLRGFKPTAQSNYVFDRSGVESFINADIFGAKLSNWITQSEAVLEDFGTTRMDMLIVGIPLMIIASAATYFTMRMNVKRQTDAAMANPQSAMLGKVMMYLAPIGTLISPWFLPMAVVLYFMANNLWTLGQQHFLTNKVDREEQREKERELAAKKEAPRPKPGQKPGQKSGQLAGDKAAGEDGDETTQVEEKGATEVAGSSSSNGKAGGGQRSGGQKSGGQDGGGTNGKPNGSPKSKPGGTSGKKPQQKNRPGKQQTAAKKSQKKRR</sequence>
<keyword evidence="9 18" id="KW-0472">Membrane</keyword>
<feature type="region of interest" description="Disordered" evidence="17">
    <location>
        <begin position="247"/>
        <end position="374"/>
    </location>
</feature>